<dbReference type="GO" id="GO:0003700">
    <property type="term" value="F:DNA-binding transcription factor activity"/>
    <property type="evidence" value="ECO:0007669"/>
    <property type="project" value="InterPro"/>
</dbReference>
<evidence type="ECO:0000256" key="1">
    <source>
        <dbReference type="ARBA" id="ARBA00004123"/>
    </source>
</evidence>
<accession>A0AAD5CN35</accession>
<keyword evidence="6" id="KW-0539">Nucleus</keyword>
<feature type="non-terminal residue" evidence="10">
    <location>
        <position position="1"/>
    </location>
</feature>
<dbReference type="Pfam" id="PF03634">
    <property type="entry name" value="TCP"/>
    <property type="match status" value="1"/>
</dbReference>
<feature type="region of interest" description="Disordered" evidence="7">
    <location>
        <begin position="262"/>
        <end position="288"/>
    </location>
</feature>
<gene>
    <name evidence="10" type="ORF">M8C21_007828</name>
</gene>
<evidence type="ECO:0000256" key="7">
    <source>
        <dbReference type="SAM" id="MobiDB-lite"/>
    </source>
</evidence>
<feature type="domain" description="R" evidence="9">
    <location>
        <begin position="180"/>
        <end position="197"/>
    </location>
</feature>
<keyword evidence="2" id="KW-0217">Developmental protein</keyword>
<evidence type="ECO:0008006" key="12">
    <source>
        <dbReference type="Google" id="ProtNLM"/>
    </source>
</evidence>
<evidence type="ECO:0000259" key="9">
    <source>
        <dbReference type="PROSITE" id="PS51370"/>
    </source>
</evidence>
<comment type="caution">
    <text evidence="10">The sequence shown here is derived from an EMBL/GenBank/DDBJ whole genome shotgun (WGS) entry which is preliminary data.</text>
</comment>
<comment type="subcellular location">
    <subcellularLocation>
        <location evidence="1">Nucleus</location>
    </subcellularLocation>
</comment>
<evidence type="ECO:0000313" key="10">
    <source>
        <dbReference type="EMBL" id="KAI7743614.1"/>
    </source>
</evidence>
<name>A0AAD5CN35_AMBAR</name>
<dbReference type="GO" id="GO:2000032">
    <property type="term" value="P:regulation of secondary shoot formation"/>
    <property type="evidence" value="ECO:0007669"/>
    <property type="project" value="TreeGrafter"/>
</dbReference>
<evidence type="ECO:0000256" key="6">
    <source>
        <dbReference type="ARBA" id="ARBA00023242"/>
    </source>
</evidence>
<evidence type="ECO:0000256" key="2">
    <source>
        <dbReference type="ARBA" id="ARBA00022473"/>
    </source>
</evidence>
<dbReference type="PANTHER" id="PTHR31072">
    <property type="entry name" value="TRANSCRIPTION FACTOR TCP4-RELATED"/>
    <property type="match status" value="1"/>
</dbReference>
<keyword evidence="4" id="KW-0238">DNA-binding</keyword>
<protein>
    <recommendedName>
        <fullName evidence="12">Cycloidea-like protein</fullName>
    </recommendedName>
</protein>
<dbReference type="InterPro" id="IPR005333">
    <property type="entry name" value="Transcription_factor_TCP"/>
</dbReference>
<feature type="region of interest" description="Disordered" evidence="7">
    <location>
        <begin position="155"/>
        <end position="185"/>
    </location>
</feature>
<reference evidence="10" key="1">
    <citation type="submission" date="2022-06" db="EMBL/GenBank/DDBJ databases">
        <title>Uncovering the hologenomic basis of an extraordinary plant invasion.</title>
        <authorList>
            <person name="Bieker V.C."/>
            <person name="Martin M.D."/>
            <person name="Gilbert T."/>
            <person name="Hodgins K."/>
            <person name="Battlay P."/>
            <person name="Petersen B."/>
            <person name="Wilson J."/>
        </authorList>
    </citation>
    <scope>NUCLEOTIDE SEQUENCE</scope>
    <source>
        <strain evidence="10">AA19_3_7</strain>
        <tissue evidence="10">Leaf</tissue>
    </source>
</reference>
<evidence type="ECO:0000256" key="5">
    <source>
        <dbReference type="ARBA" id="ARBA00023163"/>
    </source>
</evidence>
<keyword evidence="11" id="KW-1185">Reference proteome</keyword>
<evidence type="ECO:0000313" key="11">
    <source>
        <dbReference type="Proteomes" id="UP001206925"/>
    </source>
</evidence>
<keyword evidence="5" id="KW-0804">Transcription</keyword>
<proteinExistence type="predicted"/>
<dbReference type="PANTHER" id="PTHR31072:SF224">
    <property type="entry name" value="TRANSCRIPTION FACTOR TCP1"/>
    <property type="match status" value="1"/>
</dbReference>
<dbReference type="AlphaFoldDB" id="A0AAD5CN35"/>
<dbReference type="InterPro" id="IPR017888">
    <property type="entry name" value="CYC/TB1_R_domain"/>
</dbReference>
<dbReference type="InterPro" id="IPR017887">
    <property type="entry name" value="TF_TCP_subgr"/>
</dbReference>
<feature type="compositionally biased region" description="Basic residues" evidence="7">
    <location>
        <begin position="163"/>
        <end position="174"/>
    </location>
</feature>
<sequence length="288" mass="32878">PSNSTIHVFPPSHSFLDEAKDDLYTNPFLSSHCFPAHENITTSEQDSVEGLGLEQCHVYNNHLFISEIMNKKASKKDHHSKIHTAQGPRDRRVRLSIEVAKKFFYLQDLLGVNKASKTLDWLFEKSKISIHELIKRKKESSSSTVTDQTEAVFLETGSGEQHRQKRKKKTRKYKSGFSVNQSRAEARARARERTKEKLYIKKLDKESKSLHVECGSSNSILQTSFWDSVEPPNDYNEKAGESMITEDKISRFYDYENILTVSNDSSSKFSGPGQPTNSNKDLHPDPQP</sequence>
<feature type="domain" description="TCP" evidence="8">
    <location>
        <begin position="75"/>
        <end position="133"/>
    </location>
</feature>
<dbReference type="GO" id="GO:0005634">
    <property type="term" value="C:nucleus"/>
    <property type="evidence" value="ECO:0007669"/>
    <property type="project" value="UniProtKB-SubCell"/>
</dbReference>
<dbReference type="PROSITE" id="PS51370">
    <property type="entry name" value="R"/>
    <property type="match status" value="1"/>
</dbReference>
<keyword evidence="3" id="KW-0805">Transcription regulation</keyword>
<evidence type="ECO:0000256" key="3">
    <source>
        <dbReference type="ARBA" id="ARBA00023015"/>
    </source>
</evidence>
<evidence type="ECO:0000259" key="8">
    <source>
        <dbReference type="PROSITE" id="PS51369"/>
    </source>
</evidence>
<dbReference type="GO" id="GO:0043565">
    <property type="term" value="F:sequence-specific DNA binding"/>
    <property type="evidence" value="ECO:0007669"/>
    <property type="project" value="TreeGrafter"/>
</dbReference>
<dbReference type="Proteomes" id="UP001206925">
    <property type="component" value="Unassembled WGS sequence"/>
</dbReference>
<feature type="compositionally biased region" description="Polar residues" evidence="7">
    <location>
        <begin position="262"/>
        <end position="279"/>
    </location>
</feature>
<dbReference type="EMBL" id="JAMZMK010007711">
    <property type="protein sequence ID" value="KAI7743614.1"/>
    <property type="molecule type" value="Genomic_DNA"/>
</dbReference>
<evidence type="ECO:0000256" key="4">
    <source>
        <dbReference type="ARBA" id="ARBA00023125"/>
    </source>
</evidence>
<dbReference type="PROSITE" id="PS51369">
    <property type="entry name" value="TCP"/>
    <property type="match status" value="1"/>
</dbReference>
<organism evidence="10 11">
    <name type="scientific">Ambrosia artemisiifolia</name>
    <name type="common">Common ragweed</name>
    <dbReference type="NCBI Taxonomy" id="4212"/>
    <lineage>
        <taxon>Eukaryota</taxon>
        <taxon>Viridiplantae</taxon>
        <taxon>Streptophyta</taxon>
        <taxon>Embryophyta</taxon>
        <taxon>Tracheophyta</taxon>
        <taxon>Spermatophyta</taxon>
        <taxon>Magnoliopsida</taxon>
        <taxon>eudicotyledons</taxon>
        <taxon>Gunneridae</taxon>
        <taxon>Pentapetalae</taxon>
        <taxon>asterids</taxon>
        <taxon>campanulids</taxon>
        <taxon>Asterales</taxon>
        <taxon>Asteraceae</taxon>
        <taxon>Asteroideae</taxon>
        <taxon>Heliantheae alliance</taxon>
        <taxon>Heliantheae</taxon>
        <taxon>Ambrosia</taxon>
    </lineage>
</organism>